<evidence type="ECO:0000313" key="2">
    <source>
        <dbReference type="EMBL" id="PNW14155.1"/>
    </source>
</evidence>
<reference evidence="1 4" key="2">
    <citation type="submission" date="2018-11" db="EMBL/GenBank/DDBJ databases">
        <title>Proposal to divide the Flavobacteriaceae and reorganize its genera based on Amino Acid Identity values calculated from whole genome sequences.</title>
        <authorList>
            <person name="Nicholson A.C."/>
            <person name="Gulvik C.A."/>
            <person name="Whitney A.M."/>
            <person name="Humrighouse B.W."/>
            <person name="Bell M."/>
            <person name="Holmes B."/>
            <person name="Steigerwalt A.G."/>
            <person name="Villarma A."/>
            <person name="Sheth M."/>
            <person name="Batra D."/>
            <person name="Pryor J."/>
            <person name="Bernardet J.-F."/>
            <person name="Hugo C."/>
            <person name="Kampfer P."/>
            <person name="Newman J."/>
            <person name="McQuiston J.R."/>
        </authorList>
    </citation>
    <scope>NUCLEOTIDE SEQUENCE [LARGE SCALE GENOMIC DNA]</scope>
    <source>
        <strain evidence="1 4">KC_1864</strain>
    </source>
</reference>
<evidence type="ECO:0000313" key="1">
    <source>
        <dbReference type="EMBL" id="AZA82169.1"/>
    </source>
</evidence>
<protein>
    <submittedName>
        <fullName evidence="2">Uncharacterized protein</fullName>
    </submittedName>
</protein>
<accession>A0A3G6RLZ7</accession>
<dbReference type="Proteomes" id="UP000236262">
    <property type="component" value="Unassembled WGS sequence"/>
</dbReference>
<proteinExistence type="predicted"/>
<evidence type="ECO:0000313" key="4">
    <source>
        <dbReference type="Proteomes" id="UP000279972"/>
    </source>
</evidence>
<dbReference type="EMBL" id="CP033924">
    <property type="protein sequence ID" value="AZA82169.1"/>
    <property type="molecule type" value="Genomic_DNA"/>
</dbReference>
<gene>
    <name evidence="2" type="ORF">C1637_09940</name>
    <name evidence="1" type="ORF">EG342_09760</name>
</gene>
<name>A0A3G6RLZ7_CHRLC</name>
<dbReference type="Proteomes" id="UP000279972">
    <property type="component" value="Chromosome"/>
</dbReference>
<dbReference type="AlphaFoldDB" id="A0A3G6RLZ7"/>
<keyword evidence="4" id="KW-1185">Reference proteome</keyword>
<organism evidence="2 3">
    <name type="scientific">Chryseobacterium lactis</name>
    <dbReference type="NCBI Taxonomy" id="1241981"/>
    <lineage>
        <taxon>Bacteria</taxon>
        <taxon>Pseudomonadati</taxon>
        <taxon>Bacteroidota</taxon>
        <taxon>Flavobacteriia</taxon>
        <taxon>Flavobacteriales</taxon>
        <taxon>Weeksellaceae</taxon>
        <taxon>Chryseobacterium group</taxon>
        <taxon>Chryseobacterium</taxon>
    </lineage>
</organism>
<sequence length="793" mass="91624">MAGGDYLRLILDNEELDIDTNSDFPIAIDYQLEDVENFQAKKSSESTGIKLPATQSNQKILNTFHNTSVEDLTPNEFFKGMRRIVIEANGDEIFIGKALPKKAFRKANKPTSYEIDAFGNNGDWIIDMKELTLFEILKDLQLIFDKNTIINSWNFDGTDENLPYVFAPVKYAAPLDLQDNNDKSYHIKNFRPSLSKYFITYWAFKMFGYKIKSDFFDSSFYRRQVLLWTFGNFLTSGGTKYDIHKFLAKSDIERRFEEMDDFVDLNVRDTPTPCFDNNNTVPGGDYRGNDEHGGGTDMVWQYKTPHYGPLEVTFSLQLFYDYKIDLSSIVELNVFWYQKNASGMVQKQQNQIFDHQAPTVGSTEGSDVANVFFSTLVQPNDEVICKVKLRVKESKTATVARCTLKVDQFQIEYFKIPLGGNVSFDSYLPFQKHKFLDFLRGEVDLYNLSFQTDPVNKEVLIEPTHEYSITHDQSQKKKGYFNGNVIDWTYKEDISKESHVEIYNNNAREFVFKFKDDSNDGALKIVQDRYKITLASGKYLFSERFKAEKKEYENRFYSPTMHFNVDDFSDVTGQAPQIICMVPENISNTSSGESQNTFSPKTAYYKGRVSGVGGWRFKDNDGSITTYNDFPYLFAVNYKKGGENDPILSYTDEKIGDSGSYVLGRGLIKRFFWQRLAIMNDGRQLNTYMDMTNKDVTNWFHRERIAIHGELFELIKIDGYKALKDTSTGCLLRKWVPVSERENKNTYPSEKSILTDAVEVLTEPISNTDNTIIDKVFDTQYNRLMCLYTDIPR</sequence>
<dbReference type="KEGG" id="clac:EG342_09760"/>
<reference evidence="2 3" key="1">
    <citation type="submission" date="2018-01" db="EMBL/GenBank/DDBJ databases">
        <title>Draft genome sequences of Chryseobacterium lactis NCTC11390, Chryseobacterium oncorhynchi 701B-08, and Chryseobacterium viscerum 687B-08.</title>
        <authorList>
            <person name="Jeong J.-J."/>
            <person name="Lee Y.J."/>
            <person name="Park B."/>
            <person name="Choi I.-G."/>
            <person name="Kim K.D."/>
        </authorList>
    </citation>
    <scope>NUCLEOTIDE SEQUENCE [LARGE SCALE GENOMIC DNA]</scope>
    <source>
        <strain evidence="2 3">NCTC11390</strain>
    </source>
</reference>
<dbReference type="EMBL" id="PPEH01000003">
    <property type="protein sequence ID" value="PNW14155.1"/>
    <property type="molecule type" value="Genomic_DNA"/>
</dbReference>
<evidence type="ECO:0000313" key="3">
    <source>
        <dbReference type="Proteomes" id="UP000236262"/>
    </source>
</evidence>